<dbReference type="Gene3D" id="3.40.50.2300">
    <property type="match status" value="2"/>
</dbReference>
<dbReference type="Gene3D" id="1.10.260.40">
    <property type="entry name" value="lambda repressor-like DNA-binding domains"/>
    <property type="match status" value="1"/>
</dbReference>
<dbReference type="Pfam" id="PF13377">
    <property type="entry name" value="Peripla_BP_3"/>
    <property type="match status" value="1"/>
</dbReference>
<dbReference type="Proteomes" id="UP000253759">
    <property type="component" value="Unassembled WGS sequence"/>
</dbReference>
<evidence type="ECO:0000313" key="7">
    <source>
        <dbReference type="Proteomes" id="UP000253759"/>
    </source>
</evidence>
<dbReference type="EMBL" id="QQNH01000003">
    <property type="protein sequence ID" value="RDE09975.1"/>
    <property type="molecule type" value="Genomic_DNA"/>
</dbReference>
<dbReference type="PANTHER" id="PTHR30146">
    <property type="entry name" value="LACI-RELATED TRANSCRIPTIONAL REPRESSOR"/>
    <property type="match status" value="1"/>
</dbReference>
<dbReference type="InterPro" id="IPR000843">
    <property type="entry name" value="HTH_LacI"/>
</dbReference>
<accession>A0A369W808</accession>
<evidence type="ECO:0000256" key="4">
    <source>
        <dbReference type="SAM" id="MobiDB-lite"/>
    </source>
</evidence>
<evidence type="ECO:0000259" key="5">
    <source>
        <dbReference type="PROSITE" id="PS50932"/>
    </source>
</evidence>
<feature type="region of interest" description="Disordered" evidence="4">
    <location>
        <begin position="1"/>
        <end position="22"/>
    </location>
</feature>
<proteinExistence type="predicted"/>
<dbReference type="PROSITE" id="PS50932">
    <property type="entry name" value="HTH_LACI_2"/>
    <property type="match status" value="1"/>
</dbReference>
<comment type="caution">
    <text evidence="6">The sequence shown here is derived from an EMBL/GenBank/DDBJ whole genome shotgun (WGS) entry which is preliminary data.</text>
</comment>
<dbReference type="GO" id="GO:0003700">
    <property type="term" value="F:DNA-binding transcription factor activity"/>
    <property type="evidence" value="ECO:0007669"/>
    <property type="project" value="TreeGrafter"/>
</dbReference>
<dbReference type="SMART" id="SM00354">
    <property type="entry name" value="HTH_LACI"/>
    <property type="match status" value="1"/>
</dbReference>
<dbReference type="InterPro" id="IPR028082">
    <property type="entry name" value="Peripla_BP_I"/>
</dbReference>
<dbReference type="PROSITE" id="PS00356">
    <property type="entry name" value="HTH_LACI_1"/>
    <property type="match status" value="1"/>
</dbReference>
<keyword evidence="7" id="KW-1185">Reference proteome</keyword>
<evidence type="ECO:0000313" key="6">
    <source>
        <dbReference type="EMBL" id="RDE09975.1"/>
    </source>
</evidence>
<feature type="domain" description="HTH lacI-type" evidence="5">
    <location>
        <begin position="18"/>
        <end position="72"/>
    </location>
</feature>
<dbReference type="SUPFAM" id="SSF53822">
    <property type="entry name" value="Periplasmic binding protein-like I"/>
    <property type="match status" value="1"/>
</dbReference>
<reference evidence="7" key="1">
    <citation type="submission" date="2018-07" db="EMBL/GenBank/DDBJ databases">
        <authorList>
            <person name="Liu B.-T."/>
            <person name="Du Z."/>
        </authorList>
    </citation>
    <scope>NUCLEOTIDE SEQUENCE [LARGE SCALE GENOMIC DNA]</scope>
    <source>
        <strain evidence="7">XYN52</strain>
    </source>
</reference>
<gene>
    <name evidence="6" type="ORF">DVH29_03325</name>
</gene>
<keyword evidence="3" id="KW-0804">Transcription</keyword>
<keyword evidence="2" id="KW-0238">DNA-binding</keyword>
<organism evidence="6 7">
    <name type="scientific">Pelagibacterium lacus</name>
    <dbReference type="NCBI Taxonomy" id="2282655"/>
    <lineage>
        <taxon>Bacteria</taxon>
        <taxon>Pseudomonadati</taxon>
        <taxon>Pseudomonadota</taxon>
        <taxon>Alphaproteobacteria</taxon>
        <taxon>Hyphomicrobiales</taxon>
        <taxon>Devosiaceae</taxon>
        <taxon>Pelagibacterium</taxon>
    </lineage>
</organism>
<dbReference type="InterPro" id="IPR010982">
    <property type="entry name" value="Lambda_DNA-bd_dom_sf"/>
</dbReference>
<dbReference type="SUPFAM" id="SSF47413">
    <property type="entry name" value="lambda repressor-like DNA-binding domains"/>
    <property type="match status" value="1"/>
</dbReference>
<name>A0A369W808_9HYPH</name>
<protein>
    <submittedName>
        <fullName evidence="6">LacI family transcriptional regulator</fullName>
    </submittedName>
</protein>
<sequence length="359" mass="38761">MLGTKNRSSGRGHDVKRPSIGDVARHAGVSTATVSRALNAPGTVAEKTRRKVQQAVDALHYVQSETARNFKKQRASAVLVVASDIGNIYYSEIFRGIQRRAEASNYAISIANPSPGGTREMILSTLRTARVDGVIILSGHQIADADLGLLRQLYAGPPPLVALSEERGSLKIPHVLIDNERAGCLAGRHLVAMGHKRIGHVQGPHDTPVRRARRNGLRRALAEAGLSLDADHLFEGGFNAEGGRAAAERFLTLEERPTAVFCANDEAAMGFIAQLHHHGIAVPRDLSVMGFDDIALADTYVPALTTVHQPREEMGREAMGLLLDIIEKRLADPVPVVELPVHLVPRDSVRAFDDGSGKQ</sequence>
<evidence type="ECO:0000256" key="2">
    <source>
        <dbReference type="ARBA" id="ARBA00023125"/>
    </source>
</evidence>
<evidence type="ECO:0000256" key="1">
    <source>
        <dbReference type="ARBA" id="ARBA00023015"/>
    </source>
</evidence>
<evidence type="ECO:0000256" key="3">
    <source>
        <dbReference type="ARBA" id="ARBA00023163"/>
    </source>
</evidence>
<dbReference type="Pfam" id="PF00356">
    <property type="entry name" value="LacI"/>
    <property type="match status" value="1"/>
</dbReference>
<dbReference type="InterPro" id="IPR046335">
    <property type="entry name" value="LacI/GalR-like_sensor"/>
</dbReference>
<dbReference type="CDD" id="cd01392">
    <property type="entry name" value="HTH_LacI"/>
    <property type="match status" value="1"/>
</dbReference>
<dbReference type="AlphaFoldDB" id="A0A369W808"/>
<dbReference type="CDD" id="cd06284">
    <property type="entry name" value="PBP1_LacI-like"/>
    <property type="match status" value="1"/>
</dbReference>
<dbReference type="PANTHER" id="PTHR30146:SF109">
    <property type="entry name" value="HTH-TYPE TRANSCRIPTIONAL REGULATOR GALS"/>
    <property type="match status" value="1"/>
</dbReference>
<dbReference type="GO" id="GO:0000976">
    <property type="term" value="F:transcription cis-regulatory region binding"/>
    <property type="evidence" value="ECO:0007669"/>
    <property type="project" value="TreeGrafter"/>
</dbReference>
<keyword evidence="1" id="KW-0805">Transcription regulation</keyword>
<feature type="compositionally biased region" description="Basic and acidic residues" evidence="4">
    <location>
        <begin position="11"/>
        <end position="22"/>
    </location>
</feature>